<dbReference type="AlphaFoldDB" id="A0A9Q1HEJ2"/>
<name>A0A9Q1HEJ2_HOLLE</name>
<gene>
    <name evidence="1" type="ORF">HOLleu_13247</name>
</gene>
<proteinExistence type="predicted"/>
<dbReference type="Proteomes" id="UP001152320">
    <property type="component" value="Chromosome 5"/>
</dbReference>
<evidence type="ECO:0000313" key="1">
    <source>
        <dbReference type="EMBL" id="KAJ8042238.1"/>
    </source>
</evidence>
<reference evidence="1" key="1">
    <citation type="submission" date="2021-10" db="EMBL/GenBank/DDBJ databases">
        <title>Tropical sea cucumber genome reveals ecological adaptation and Cuvierian tubules defense mechanism.</title>
        <authorList>
            <person name="Chen T."/>
        </authorList>
    </citation>
    <scope>NUCLEOTIDE SEQUENCE</scope>
    <source>
        <strain evidence="1">Nanhai2018</strain>
        <tissue evidence="1">Muscle</tissue>
    </source>
</reference>
<evidence type="ECO:0000313" key="2">
    <source>
        <dbReference type="Proteomes" id="UP001152320"/>
    </source>
</evidence>
<comment type="caution">
    <text evidence="1">The sequence shown here is derived from an EMBL/GenBank/DDBJ whole genome shotgun (WGS) entry which is preliminary data.</text>
</comment>
<accession>A0A9Q1HEJ2</accession>
<organism evidence="1 2">
    <name type="scientific">Holothuria leucospilota</name>
    <name type="common">Black long sea cucumber</name>
    <name type="synonym">Mertensiothuria leucospilota</name>
    <dbReference type="NCBI Taxonomy" id="206669"/>
    <lineage>
        <taxon>Eukaryota</taxon>
        <taxon>Metazoa</taxon>
        <taxon>Echinodermata</taxon>
        <taxon>Eleutherozoa</taxon>
        <taxon>Echinozoa</taxon>
        <taxon>Holothuroidea</taxon>
        <taxon>Aspidochirotacea</taxon>
        <taxon>Aspidochirotida</taxon>
        <taxon>Holothuriidae</taxon>
        <taxon>Holothuria</taxon>
    </lineage>
</organism>
<keyword evidence="2" id="KW-1185">Reference proteome</keyword>
<protein>
    <submittedName>
        <fullName evidence="1">Uncharacterized protein</fullName>
    </submittedName>
</protein>
<sequence>MPLNALHSTVLKGPLCTVYKFFTSLASLPPTISPPCQFARNWKSFRPQVPTSSSPRS</sequence>
<dbReference type="EMBL" id="JAIZAY010000005">
    <property type="protein sequence ID" value="KAJ8042238.1"/>
    <property type="molecule type" value="Genomic_DNA"/>
</dbReference>